<dbReference type="Proteomes" id="UP000736164">
    <property type="component" value="Unassembled WGS sequence"/>
</dbReference>
<dbReference type="GO" id="GO:0005096">
    <property type="term" value="F:GTPase activator activity"/>
    <property type="evidence" value="ECO:0007669"/>
    <property type="project" value="UniProtKB-KW"/>
</dbReference>
<evidence type="ECO:0000256" key="5">
    <source>
        <dbReference type="ARBA" id="ARBA00022475"/>
    </source>
</evidence>
<evidence type="ECO:0000256" key="3">
    <source>
        <dbReference type="ARBA" id="ARBA00020118"/>
    </source>
</evidence>
<dbReference type="GO" id="GO:0005886">
    <property type="term" value="C:plasma membrane"/>
    <property type="evidence" value="ECO:0007669"/>
    <property type="project" value="UniProtKB-SubCell"/>
</dbReference>
<evidence type="ECO:0000256" key="1">
    <source>
        <dbReference type="ARBA" id="ARBA00004413"/>
    </source>
</evidence>
<evidence type="ECO:0000313" key="10">
    <source>
        <dbReference type="EMBL" id="MBN3324492.1"/>
    </source>
</evidence>
<gene>
    <name evidence="10" type="primary">Rgs18</name>
    <name evidence="10" type="ORF">GTO95_0011826</name>
</gene>
<evidence type="ECO:0000256" key="2">
    <source>
        <dbReference type="ARBA" id="ARBA00004514"/>
    </source>
</evidence>
<sequence length="522" mass="61143">MFKKNMEIVVFLFPQLNFSAPKEEAYFKMLSPADLQVERKKETKSRVKEKEKKTRLSLLLTKSGSHENVNPDTKKTTKSACVTPEEALKWSDSFEELLNQKDGMETFTKFLKTEFSEENIEFWLACEDYKKTKSTSKLASKAKQIYAVYIESEAPKEINIDFSTKTTIKQNILNPTRSCFDSAQSKVYSLMKKDCYPRFLHSDIYLNLTKTKPPTGNMFRRRSRSCVFNDRGEAETELAIWLCCFFPRDPLEEVSLWSESVDKLLECKSGQIAFREFLKTEYSEENILFWLACEEYKKIKSTPKMISTANKIYTEFVQVEAPKQINIDCGTRENITKNISQPNINSFDNAQKMIYGLLARDCYPRFLKSEIYQSLLRRSQEKLNQEEILFWSQSLEKLLDSKYGMAMFRAFLKSEFSDENIEFWLTCEDYKKIKSSSRMTSKAKKIYEQYIQAEAPKEINLDFHTKDTIIQNLQVPTTSCFNAAQKRVYNLMENNSYPRFLQSEIYKELWAISQGKGKYLKS</sequence>
<dbReference type="InterPro" id="IPR016137">
    <property type="entry name" value="RGS"/>
</dbReference>
<dbReference type="EMBL" id="JAAWVO010070815">
    <property type="protein sequence ID" value="MBN3324492.1"/>
    <property type="molecule type" value="Genomic_DNA"/>
</dbReference>
<evidence type="ECO:0000256" key="6">
    <source>
        <dbReference type="ARBA" id="ARBA00022490"/>
    </source>
</evidence>
<feature type="domain" description="RGS" evidence="9">
    <location>
        <begin position="260"/>
        <end position="376"/>
    </location>
</feature>
<evidence type="ECO:0000256" key="8">
    <source>
        <dbReference type="ARBA" id="ARBA00023136"/>
    </source>
</evidence>
<dbReference type="GO" id="GO:0009968">
    <property type="term" value="P:negative regulation of signal transduction"/>
    <property type="evidence" value="ECO:0007669"/>
    <property type="project" value="UniProtKB-KW"/>
</dbReference>
<feature type="domain" description="RGS" evidence="9">
    <location>
        <begin position="93"/>
        <end position="209"/>
    </location>
</feature>
<evidence type="ECO:0000256" key="7">
    <source>
        <dbReference type="ARBA" id="ARBA00022700"/>
    </source>
</evidence>
<keyword evidence="4" id="KW-0343">GTPase activation</keyword>
<dbReference type="SMART" id="SM00315">
    <property type="entry name" value="RGS"/>
    <property type="match status" value="3"/>
</dbReference>
<keyword evidence="11" id="KW-1185">Reference proteome</keyword>
<dbReference type="PANTHER" id="PTHR10845:SF34">
    <property type="entry name" value="REGULATOR OF G-PROTEIN SIGNALING 1"/>
    <property type="match status" value="1"/>
</dbReference>
<dbReference type="InterPro" id="IPR036305">
    <property type="entry name" value="RGS_sf"/>
</dbReference>
<dbReference type="Gene3D" id="1.10.196.10">
    <property type="match status" value="3"/>
</dbReference>
<feature type="non-terminal residue" evidence="10">
    <location>
        <position position="522"/>
    </location>
</feature>
<keyword evidence="8" id="KW-0472">Membrane</keyword>
<reference evidence="10" key="1">
    <citation type="journal article" date="2021" name="Cell">
        <title>Tracing the genetic footprints of vertebrate landing in non-teleost ray-finned fishes.</title>
        <authorList>
            <person name="Bi X."/>
            <person name="Wang K."/>
            <person name="Yang L."/>
            <person name="Pan H."/>
            <person name="Jiang H."/>
            <person name="Wei Q."/>
            <person name="Fang M."/>
            <person name="Yu H."/>
            <person name="Zhu C."/>
            <person name="Cai Y."/>
            <person name="He Y."/>
            <person name="Gan X."/>
            <person name="Zeng H."/>
            <person name="Yu D."/>
            <person name="Zhu Y."/>
            <person name="Jiang H."/>
            <person name="Qiu Q."/>
            <person name="Yang H."/>
            <person name="Zhang Y.E."/>
            <person name="Wang W."/>
            <person name="Zhu M."/>
            <person name="He S."/>
            <person name="Zhang G."/>
        </authorList>
    </citation>
    <scope>NUCLEOTIDE SEQUENCE</scope>
    <source>
        <strain evidence="10">Allg_001</strain>
    </source>
</reference>
<dbReference type="FunFam" id="1.10.196.10:FF:000001">
    <property type="entry name" value="Regulator of G-protein signaling 8"/>
    <property type="match status" value="1"/>
</dbReference>
<dbReference type="SUPFAM" id="SSF48097">
    <property type="entry name" value="Regulator of G-protein signaling, RGS"/>
    <property type="match status" value="3"/>
</dbReference>
<dbReference type="InterPro" id="IPR044926">
    <property type="entry name" value="RGS_subdomain_2"/>
</dbReference>
<keyword evidence="6" id="KW-0963">Cytoplasm</keyword>
<comment type="caution">
    <text evidence="10">The sequence shown here is derived from an EMBL/GenBank/DDBJ whole genome shotgun (WGS) entry which is preliminary data.</text>
</comment>
<dbReference type="GO" id="GO:0005829">
    <property type="term" value="C:cytosol"/>
    <property type="evidence" value="ECO:0007669"/>
    <property type="project" value="UniProtKB-SubCell"/>
</dbReference>
<dbReference type="PRINTS" id="PR01301">
    <property type="entry name" value="RGSPROTEIN"/>
</dbReference>
<dbReference type="Gene3D" id="1.10.167.10">
    <property type="entry name" value="Regulator of G-protein Signalling 4, domain 2"/>
    <property type="match status" value="3"/>
</dbReference>
<feature type="domain" description="RGS" evidence="9">
    <location>
        <begin position="394"/>
        <end position="510"/>
    </location>
</feature>
<protein>
    <recommendedName>
        <fullName evidence="3">Regulator of G-protein signaling 1</fullName>
    </recommendedName>
</protein>
<proteinExistence type="predicted"/>
<dbReference type="Pfam" id="PF00615">
    <property type="entry name" value="RGS"/>
    <property type="match status" value="3"/>
</dbReference>
<feature type="non-terminal residue" evidence="10">
    <location>
        <position position="1"/>
    </location>
</feature>
<dbReference type="PANTHER" id="PTHR10845">
    <property type="entry name" value="REGULATOR OF G PROTEIN SIGNALING"/>
    <property type="match status" value="1"/>
</dbReference>
<accession>A0A8J7P2Y5</accession>
<evidence type="ECO:0000313" key="11">
    <source>
        <dbReference type="Proteomes" id="UP000736164"/>
    </source>
</evidence>
<keyword evidence="7" id="KW-0734">Signal transduction inhibitor</keyword>
<organism evidence="10 11">
    <name type="scientific">Atractosteus spatula</name>
    <name type="common">Alligator gar</name>
    <name type="synonym">Lepisosteus spatula</name>
    <dbReference type="NCBI Taxonomy" id="7917"/>
    <lineage>
        <taxon>Eukaryota</taxon>
        <taxon>Metazoa</taxon>
        <taxon>Chordata</taxon>
        <taxon>Craniata</taxon>
        <taxon>Vertebrata</taxon>
        <taxon>Euteleostomi</taxon>
        <taxon>Actinopterygii</taxon>
        <taxon>Neopterygii</taxon>
        <taxon>Holostei</taxon>
        <taxon>Semionotiformes</taxon>
        <taxon>Lepisosteidae</taxon>
        <taxon>Atractosteus</taxon>
    </lineage>
</organism>
<comment type="subcellular location">
    <subcellularLocation>
        <location evidence="1">Cell membrane</location>
        <topology evidence="1">Peripheral membrane protein</topology>
        <orientation evidence="1">Cytoplasmic side</orientation>
    </subcellularLocation>
    <subcellularLocation>
        <location evidence="2">Cytoplasm</location>
        <location evidence="2">Cytosol</location>
    </subcellularLocation>
</comment>
<keyword evidence="5" id="KW-1003">Cell membrane</keyword>
<name>A0A8J7P2Y5_ATRSP</name>
<dbReference type="FunFam" id="1.10.167.10:FF:000001">
    <property type="entry name" value="Putative regulator of g-protein signaling 12"/>
    <property type="match status" value="3"/>
</dbReference>
<evidence type="ECO:0000256" key="4">
    <source>
        <dbReference type="ARBA" id="ARBA00022468"/>
    </source>
</evidence>
<evidence type="ECO:0000259" key="9">
    <source>
        <dbReference type="PROSITE" id="PS50132"/>
    </source>
</evidence>
<dbReference type="AlphaFoldDB" id="A0A8J7P2Y5"/>
<dbReference type="InterPro" id="IPR024066">
    <property type="entry name" value="RGS_subdom1/3"/>
</dbReference>
<dbReference type="PROSITE" id="PS50132">
    <property type="entry name" value="RGS"/>
    <property type="match status" value="3"/>
</dbReference>